<dbReference type="InParanoid" id="F4S477"/>
<gene>
    <name evidence="2" type="ORF">MELLADRAFT_111781</name>
</gene>
<dbReference type="AlphaFoldDB" id="F4S477"/>
<keyword evidence="3" id="KW-1185">Reference proteome</keyword>
<name>F4S477_MELLP</name>
<dbReference type="EMBL" id="GL883146">
    <property type="protein sequence ID" value="EGG00536.1"/>
    <property type="molecule type" value="Genomic_DNA"/>
</dbReference>
<evidence type="ECO:0000313" key="2">
    <source>
        <dbReference type="EMBL" id="EGG00536.1"/>
    </source>
</evidence>
<dbReference type="VEuPathDB" id="FungiDB:MELLADRAFT_111781"/>
<dbReference type="RefSeq" id="XP_007416183.1">
    <property type="nucleotide sequence ID" value="XM_007416121.1"/>
</dbReference>
<accession>F4S477</accession>
<dbReference type="KEGG" id="mlr:MELLADRAFT_111781"/>
<dbReference type="Proteomes" id="UP000001072">
    <property type="component" value="Unassembled WGS sequence"/>
</dbReference>
<protein>
    <submittedName>
        <fullName evidence="2">Uncharacterized protein</fullName>
    </submittedName>
</protein>
<evidence type="ECO:0000313" key="3">
    <source>
        <dbReference type="Proteomes" id="UP000001072"/>
    </source>
</evidence>
<sequence>MSSSSMASKTPSRPMSTCRRNPIIRPGMVAPLPDCRRQMSITSDLKDQPRQSTNKHKAPATNPADPPEPVSESSIVCLNPELKKKKKSHSKKNQVAPPQEQHVSSNFTRQMLRADSDEDSAIKTDQSSQFEQLDGEPLVPTPI</sequence>
<feature type="compositionally biased region" description="Basic residues" evidence="1">
    <location>
        <begin position="83"/>
        <end position="92"/>
    </location>
</feature>
<dbReference type="GeneID" id="18924491"/>
<dbReference type="HOGENOM" id="CLU_1806607_0_0_1"/>
<reference evidence="3" key="1">
    <citation type="journal article" date="2011" name="Proc. Natl. Acad. Sci. U.S.A.">
        <title>Obligate biotrophy features unraveled by the genomic analysis of rust fungi.</title>
        <authorList>
            <person name="Duplessis S."/>
            <person name="Cuomo C.A."/>
            <person name="Lin Y.-C."/>
            <person name="Aerts A."/>
            <person name="Tisserant E."/>
            <person name="Veneault-Fourrey C."/>
            <person name="Joly D.L."/>
            <person name="Hacquard S."/>
            <person name="Amselem J."/>
            <person name="Cantarel B.L."/>
            <person name="Chiu R."/>
            <person name="Coutinho P.M."/>
            <person name="Feau N."/>
            <person name="Field M."/>
            <person name="Frey P."/>
            <person name="Gelhaye E."/>
            <person name="Goldberg J."/>
            <person name="Grabherr M.G."/>
            <person name="Kodira C.D."/>
            <person name="Kohler A."/>
            <person name="Kuees U."/>
            <person name="Lindquist E.A."/>
            <person name="Lucas S.M."/>
            <person name="Mago R."/>
            <person name="Mauceli E."/>
            <person name="Morin E."/>
            <person name="Murat C."/>
            <person name="Pangilinan J.L."/>
            <person name="Park R."/>
            <person name="Pearson M."/>
            <person name="Quesneville H."/>
            <person name="Rouhier N."/>
            <person name="Sakthikumar S."/>
            <person name="Salamov A.A."/>
            <person name="Schmutz J."/>
            <person name="Selles B."/>
            <person name="Shapiro H."/>
            <person name="Tanguay P."/>
            <person name="Tuskan G.A."/>
            <person name="Henrissat B."/>
            <person name="Van de Peer Y."/>
            <person name="Rouze P."/>
            <person name="Ellis J.G."/>
            <person name="Dodds P.N."/>
            <person name="Schein J.E."/>
            <person name="Zhong S."/>
            <person name="Hamelin R.C."/>
            <person name="Grigoriev I.V."/>
            <person name="Szabo L.J."/>
            <person name="Martin F."/>
        </authorList>
    </citation>
    <scope>NUCLEOTIDE SEQUENCE [LARGE SCALE GENOMIC DNA]</scope>
    <source>
        <strain evidence="3">98AG31 / pathotype 3-4-7</strain>
    </source>
</reference>
<proteinExistence type="predicted"/>
<organism evidence="3">
    <name type="scientific">Melampsora larici-populina (strain 98AG31 / pathotype 3-4-7)</name>
    <name type="common">Poplar leaf rust fungus</name>
    <dbReference type="NCBI Taxonomy" id="747676"/>
    <lineage>
        <taxon>Eukaryota</taxon>
        <taxon>Fungi</taxon>
        <taxon>Dikarya</taxon>
        <taxon>Basidiomycota</taxon>
        <taxon>Pucciniomycotina</taxon>
        <taxon>Pucciniomycetes</taxon>
        <taxon>Pucciniales</taxon>
        <taxon>Melampsoraceae</taxon>
        <taxon>Melampsora</taxon>
    </lineage>
</organism>
<feature type="region of interest" description="Disordered" evidence="1">
    <location>
        <begin position="1"/>
        <end position="143"/>
    </location>
</feature>
<feature type="compositionally biased region" description="Polar residues" evidence="1">
    <location>
        <begin position="9"/>
        <end position="19"/>
    </location>
</feature>
<evidence type="ECO:0000256" key="1">
    <source>
        <dbReference type="SAM" id="MobiDB-lite"/>
    </source>
</evidence>